<dbReference type="EMBL" id="CP092863">
    <property type="protein sequence ID" value="UYV60703.1"/>
    <property type="molecule type" value="Genomic_DNA"/>
</dbReference>
<name>A0ABY6JYI3_9ARAC</name>
<dbReference type="Proteomes" id="UP001235939">
    <property type="component" value="Chromosome 01"/>
</dbReference>
<evidence type="ECO:0000313" key="1">
    <source>
        <dbReference type="EMBL" id="UYV60703.1"/>
    </source>
</evidence>
<reference evidence="1 2" key="1">
    <citation type="submission" date="2022-01" db="EMBL/GenBank/DDBJ databases">
        <title>A chromosomal length assembly of Cordylochernes scorpioides.</title>
        <authorList>
            <person name="Zeh D."/>
            <person name="Zeh J."/>
        </authorList>
    </citation>
    <scope>NUCLEOTIDE SEQUENCE [LARGE SCALE GENOMIC DNA]</scope>
    <source>
        <strain evidence="1">IN4F17</strain>
        <tissue evidence="1">Whole Body</tissue>
    </source>
</reference>
<proteinExistence type="predicted"/>
<protein>
    <submittedName>
        <fullName evidence="1">Uncharacterized protein</fullName>
    </submittedName>
</protein>
<sequence>METLYSCEVDFIFLVKIFPVGLEDHAITISSAVKYAIYVFFVDHEIRGVAGDPLVILHQTLQRW</sequence>
<evidence type="ECO:0000313" key="2">
    <source>
        <dbReference type="Proteomes" id="UP001235939"/>
    </source>
</evidence>
<gene>
    <name evidence="1" type="ORF">LAZ67_1001971</name>
</gene>
<keyword evidence="2" id="KW-1185">Reference proteome</keyword>
<accession>A0ABY6JYI3</accession>
<organism evidence="1 2">
    <name type="scientific">Cordylochernes scorpioides</name>
    <dbReference type="NCBI Taxonomy" id="51811"/>
    <lineage>
        <taxon>Eukaryota</taxon>
        <taxon>Metazoa</taxon>
        <taxon>Ecdysozoa</taxon>
        <taxon>Arthropoda</taxon>
        <taxon>Chelicerata</taxon>
        <taxon>Arachnida</taxon>
        <taxon>Pseudoscorpiones</taxon>
        <taxon>Cheliferoidea</taxon>
        <taxon>Chernetidae</taxon>
        <taxon>Cordylochernes</taxon>
    </lineage>
</organism>